<dbReference type="Gene3D" id="1.10.260.40">
    <property type="entry name" value="lambda repressor-like DNA-binding domains"/>
    <property type="match status" value="1"/>
</dbReference>
<protein>
    <submittedName>
        <fullName evidence="2">Transcriptional regulator, XRE family</fullName>
    </submittedName>
</protein>
<dbReference type="eggNOG" id="COG0576">
    <property type="taxonomic scope" value="Bacteria"/>
</dbReference>
<dbReference type="RefSeq" id="WP_015195554.1">
    <property type="nucleotide sequence ID" value="NC_019748.1"/>
</dbReference>
<feature type="domain" description="HTH cro/C1-type" evidence="1">
    <location>
        <begin position="13"/>
        <end position="71"/>
    </location>
</feature>
<proteinExistence type="predicted"/>
<dbReference type="Pfam" id="PF13443">
    <property type="entry name" value="HTH_26"/>
    <property type="match status" value="1"/>
</dbReference>
<sequence>MSEFLYQKNHELLQHLMTQANIADVEELSRLSGVSIWQLNRLQYGLITKMQLETLLKIATTLKLPLNKLIETFVEQSNLTDVLAQPEPDLVNLQQEYQKLQQQLSRQQELLYQEFQQESIQTLESWLLQWPTAAVAVHKNPQLSAEKLLPLVKPVEHLLQQWGIEAIASVGEELPYDPIWHELMKGSAQPGEMVKVRYVGYKQRDKLLYRARVSPLE</sequence>
<dbReference type="InterPro" id="IPR001387">
    <property type="entry name" value="Cro/C1-type_HTH"/>
</dbReference>
<evidence type="ECO:0000313" key="3">
    <source>
        <dbReference type="Proteomes" id="UP000010473"/>
    </source>
</evidence>
<dbReference type="OrthoDB" id="582213at2"/>
<evidence type="ECO:0000259" key="1">
    <source>
        <dbReference type="Pfam" id="PF13443"/>
    </source>
</evidence>
<evidence type="ECO:0000313" key="2">
    <source>
        <dbReference type="EMBL" id="AFZ37900.1"/>
    </source>
</evidence>
<dbReference type="EMBL" id="CP003653">
    <property type="protein sequence ID" value="AFZ37900.1"/>
    <property type="molecule type" value="Genomic_DNA"/>
</dbReference>
<dbReference type="KEGG" id="scs:Sta7437_4432"/>
<dbReference type="STRING" id="111780.Sta7437_4432"/>
<dbReference type="GO" id="GO:0003677">
    <property type="term" value="F:DNA binding"/>
    <property type="evidence" value="ECO:0007669"/>
    <property type="project" value="InterPro"/>
</dbReference>
<dbReference type="SUPFAM" id="SSF47413">
    <property type="entry name" value="lambda repressor-like DNA-binding domains"/>
    <property type="match status" value="1"/>
</dbReference>
<dbReference type="AlphaFoldDB" id="K9XZ73"/>
<name>K9XZ73_STAC7</name>
<organism evidence="2 3">
    <name type="scientific">Stanieria cyanosphaera (strain ATCC 29371 / PCC 7437)</name>
    <dbReference type="NCBI Taxonomy" id="111780"/>
    <lineage>
        <taxon>Bacteria</taxon>
        <taxon>Bacillati</taxon>
        <taxon>Cyanobacteriota</taxon>
        <taxon>Cyanophyceae</taxon>
        <taxon>Pleurocapsales</taxon>
        <taxon>Dermocarpellaceae</taxon>
        <taxon>Stanieria</taxon>
    </lineage>
</organism>
<dbReference type="Proteomes" id="UP000010473">
    <property type="component" value="Chromosome"/>
</dbReference>
<keyword evidence="3" id="KW-1185">Reference proteome</keyword>
<reference evidence="3" key="1">
    <citation type="journal article" date="2013" name="Proc. Natl. Acad. Sci. U.S.A.">
        <title>Improving the coverage of the cyanobacterial phylum using diversity-driven genome sequencing.</title>
        <authorList>
            <person name="Shih P.M."/>
            <person name="Wu D."/>
            <person name="Latifi A."/>
            <person name="Axen S.D."/>
            <person name="Fewer D.P."/>
            <person name="Talla E."/>
            <person name="Calteau A."/>
            <person name="Cai F."/>
            <person name="Tandeau de Marsac N."/>
            <person name="Rippka R."/>
            <person name="Herdman M."/>
            <person name="Sivonen K."/>
            <person name="Coursin T."/>
            <person name="Laurent T."/>
            <person name="Goodwin L."/>
            <person name="Nolan M."/>
            <person name="Davenport K.W."/>
            <person name="Han C.S."/>
            <person name="Rubin E.M."/>
            <person name="Eisen J.A."/>
            <person name="Woyke T."/>
            <person name="Gugger M."/>
            <person name="Kerfeld C.A."/>
        </authorList>
    </citation>
    <scope>NUCLEOTIDE SEQUENCE [LARGE SCALE GENOMIC DNA]</scope>
    <source>
        <strain evidence="3">ATCC 29371 / PCC 7437</strain>
    </source>
</reference>
<dbReference type="HOGENOM" id="CLU_078800_0_0_3"/>
<gene>
    <name evidence="2" type="ordered locus">Sta7437_4432</name>
</gene>
<accession>K9XZ73</accession>
<dbReference type="InterPro" id="IPR010982">
    <property type="entry name" value="Lambda_DNA-bd_dom_sf"/>
</dbReference>